<sequence length="251" mass="28687">EIPTTTINATTTEFPTTTINATTTESPTTTINATTIESPTTAINTATPEIPTTTTNVTTTERPIAIECPTIYKPEAYIQKRNELLALRFNLTMSQLKEVRRQKNTLESHLDMKVPPNNIEDIKGELDYLKNTLIPSLEFERNLDETHILIEKYYIKALVKEGKMSPLEATPFLNEYEELFKKFEDPRKHYDNRRKKRDLSLKQSLSEKLVSTATDNKEKPRLADKLASIATNNKEKLEKLSVMKRETAIAR</sequence>
<feature type="non-terminal residue" evidence="1">
    <location>
        <position position="1"/>
    </location>
</feature>
<accession>A0ABP2UUA7</accession>
<evidence type="ECO:0000313" key="1">
    <source>
        <dbReference type="EMBL" id="EOH93000.1"/>
    </source>
</evidence>
<protein>
    <submittedName>
        <fullName evidence="1">Uncharacterized protein</fullName>
    </submittedName>
</protein>
<reference evidence="1 2" key="1">
    <citation type="submission" date="2013-02" db="EMBL/GenBank/DDBJ databases">
        <title>The Genome Sequence of Enterococcus villorum ATCC_700913.</title>
        <authorList>
            <consortium name="The Broad Institute Genome Sequencing Platform"/>
            <consortium name="The Broad Institute Genome Sequencing Center for Infectious Disease"/>
            <person name="Earl A.M."/>
            <person name="Gilmore M.S."/>
            <person name="Lebreton F."/>
            <person name="Walker B."/>
            <person name="Young S.K."/>
            <person name="Zeng Q."/>
            <person name="Gargeya S."/>
            <person name="Fitzgerald M."/>
            <person name="Haas B."/>
            <person name="Abouelleil A."/>
            <person name="Alvarado L."/>
            <person name="Arachchi H.M."/>
            <person name="Berlin A.M."/>
            <person name="Chapman S.B."/>
            <person name="Dewar J."/>
            <person name="Goldberg J."/>
            <person name="Griggs A."/>
            <person name="Gujja S."/>
            <person name="Hansen M."/>
            <person name="Howarth C."/>
            <person name="Imamovic A."/>
            <person name="Larimer J."/>
            <person name="McCowan C."/>
            <person name="Murphy C."/>
            <person name="Neiman D."/>
            <person name="Pearson M."/>
            <person name="Priest M."/>
            <person name="Roberts A."/>
            <person name="Saif S."/>
            <person name="Shea T."/>
            <person name="Sisk P."/>
            <person name="Sykes S."/>
            <person name="Wortman J."/>
            <person name="Nusbaum C."/>
            <person name="Birren B."/>
        </authorList>
    </citation>
    <scope>NUCLEOTIDE SEQUENCE [LARGE SCALE GENOMIC DNA]</scope>
    <source>
        <strain evidence="1 2">ATCC 700913</strain>
    </source>
</reference>
<dbReference type="Proteomes" id="UP000013866">
    <property type="component" value="Unassembled WGS sequence"/>
</dbReference>
<keyword evidence="2" id="KW-1185">Reference proteome</keyword>
<comment type="caution">
    <text evidence="1">The sequence shown here is derived from an EMBL/GenBank/DDBJ whole genome shotgun (WGS) entry which is preliminary data.</text>
</comment>
<evidence type="ECO:0000313" key="2">
    <source>
        <dbReference type="Proteomes" id="UP000013866"/>
    </source>
</evidence>
<gene>
    <name evidence="1" type="ORF">UAO_00250</name>
</gene>
<name>A0ABP2UUA7_9ENTE</name>
<proteinExistence type="predicted"/>
<dbReference type="EMBL" id="AJAN01000007">
    <property type="protein sequence ID" value="EOH93000.1"/>
    <property type="molecule type" value="Genomic_DNA"/>
</dbReference>
<organism evidence="1 2">
    <name type="scientific">Enterococcus villorum ATCC 700913</name>
    <dbReference type="NCBI Taxonomy" id="1158604"/>
    <lineage>
        <taxon>Bacteria</taxon>
        <taxon>Bacillati</taxon>
        <taxon>Bacillota</taxon>
        <taxon>Bacilli</taxon>
        <taxon>Lactobacillales</taxon>
        <taxon>Enterococcaceae</taxon>
        <taxon>Enterococcus</taxon>
    </lineage>
</organism>